<name>A0A285HSJ0_9ACTN</name>
<protein>
    <recommendedName>
        <fullName evidence="3">Beta-glucosidase</fullName>
    </recommendedName>
</protein>
<dbReference type="InterPro" id="IPR017853">
    <property type="entry name" value="GH"/>
</dbReference>
<dbReference type="AlphaFoldDB" id="A0A285HSJ0"/>
<dbReference type="SUPFAM" id="SSF51445">
    <property type="entry name" value="(Trans)glycosidases"/>
    <property type="match status" value="1"/>
</dbReference>
<evidence type="ECO:0008006" key="3">
    <source>
        <dbReference type="Google" id="ProtNLM"/>
    </source>
</evidence>
<accession>A0A285HSJ0</accession>
<gene>
    <name evidence="1" type="ORF">SAMN05421748_105248</name>
</gene>
<dbReference type="EMBL" id="OBDY01000005">
    <property type="protein sequence ID" value="SNY38635.1"/>
    <property type="molecule type" value="Genomic_DNA"/>
</dbReference>
<organism evidence="1 2">
    <name type="scientific">Paractinoplanes atraurantiacus</name>
    <dbReference type="NCBI Taxonomy" id="1036182"/>
    <lineage>
        <taxon>Bacteria</taxon>
        <taxon>Bacillati</taxon>
        <taxon>Actinomycetota</taxon>
        <taxon>Actinomycetes</taxon>
        <taxon>Micromonosporales</taxon>
        <taxon>Micromonosporaceae</taxon>
        <taxon>Paractinoplanes</taxon>
    </lineage>
</organism>
<evidence type="ECO:0000313" key="2">
    <source>
        <dbReference type="Proteomes" id="UP000219612"/>
    </source>
</evidence>
<sequence>MKFGIYPGGRAGTMCSSPADQPAIRRLVDELAAGRPFVIREYVHYFGDEAAPWLDAARELEQLTMPDGWYTEGGRELDLVVSYLPGTADLAGWLAFLDQVIDRYGHLARYLQVTLEPNFPIPLIDGSSPGVLDALTRGIPYARAVLDSRGRHDVRIGFSVAEPAEWLGGDDAFWRHLAGVPEREFAAHLDYVGLALYPDAFSPVAPRGTPGDVASLTAHAVRHLRDRCLPLAHVLSTVPIHIVENGSPSGAPRTEDGQSQSVSDMIRTIVELETSANIALYELFSLRDADSGSPKPLGSLGLVTDGYRPKSAFTVYRDLIREAGLSATRQ</sequence>
<dbReference type="RefSeq" id="WP_097320585.1">
    <property type="nucleotide sequence ID" value="NZ_OBDY01000005.1"/>
</dbReference>
<dbReference type="OrthoDB" id="525131at2"/>
<reference evidence="1 2" key="1">
    <citation type="submission" date="2017-09" db="EMBL/GenBank/DDBJ databases">
        <authorList>
            <person name="Ehlers B."/>
            <person name="Leendertz F.H."/>
        </authorList>
    </citation>
    <scope>NUCLEOTIDE SEQUENCE [LARGE SCALE GENOMIC DNA]</scope>
    <source>
        <strain evidence="1 2">CGMCC 4.6857</strain>
    </source>
</reference>
<keyword evidence="2" id="KW-1185">Reference proteome</keyword>
<dbReference type="Gene3D" id="3.20.20.80">
    <property type="entry name" value="Glycosidases"/>
    <property type="match status" value="1"/>
</dbReference>
<evidence type="ECO:0000313" key="1">
    <source>
        <dbReference type="EMBL" id="SNY38635.1"/>
    </source>
</evidence>
<proteinExistence type="predicted"/>
<dbReference type="Proteomes" id="UP000219612">
    <property type="component" value="Unassembled WGS sequence"/>
</dbReference>